<protein>
    <recommendedName>
        <fullName evidence="4">Excalibur calcium-binding domain-containing protein</fullName>
    </recommendedName>
</protein>
<keyword evidence="3" id="KW-1185">Reference proteome</keyword>
<evidence type="ECO:0000256" key="1">
    <source>
        <dbReference type="SAM" id="SignalP"/>
    </source>
</evidence>
<dbReference type="Proteomes" id="UP000231693">
    <property type="component" value="Unassembled WGS sequence"/>
</dbReference>
<evidence type="ECO:0000313" key="3">
    <source>
        <dbReference type="Proteomes" id="UP000231693"/>
    </source>
</evidence>
<accession>A0A2M9CPW1</accession>
<feature type="chain" id="PRO_5038980594" description="Excalibur calcium-binding domain-containing protein" evidence="1">
    <location>
        <begin position="23"/>
        <end position="279"/>
    </location>
</feature>
<dbReference type="RefSeq" id="WP_100422636.1">
    <property type="nucleotide sequence ID" value="NZ_BOOX01000002.1"/>
</dbReference>
<proteinExistence type="predicted"/>
<sequence>MNKLITAAVAGAAALAVSVGLAAPAPAAARYTTYLSVNASPEPVTAGGTVTVAGHLKYKKQGVLTAPTPKTLTVYFDPAGSKGPVRIRTVRTSSTGAYAFKHSQSQSGTWIVKYAGASNLTSDRATDYVAARYPTRLTVNASPEPVAIGGTVTVAGHLKYTKHGRLIAPTPKTVSVYFDPAGSAGAVRVGSVRTTSSGAYSFKHSQSRSGTWIVKYAGASNLTSDRASDYVEAYERGPWNYPGRDLDCSDVRMRVWVGANDYHRLDADGDGWGCDSYAP</sequence>
<gene>
    <name evidence="2" type="ORF">CLV28_1436</name>
</gene>
<dbReference type="AlphaFoldDB" id="A0A2M9CPW1"/>
<dbReference type="EMBL" id="PGFE01000002">
    <property type="protein sequence ID" value="PJJ73952.1"/>
    <property type="molecule type" value="Genomic_DNA"/>
</dbReference>
<evidence type="ECO:0008006" key="4">
    <source>
        <dbReference type="Google" id="ProtNLM"/>
    </source>
</evidence>
<keyword evidence="1" id="KW-0732">Signal</keyword>
<reference evidence="2" key="1">
    <citation type="submission" date="2017-11" db="EMBL/GenBank/DDBJ databases">
        <title>Genomic Encyclopedia of Archaeal and Bacterial Type Strains, Phase II (KMG-II): From Individual Species to Whole Genera.</title>
        <authorList>
            <person name="Goeker M."/>
        </authorList>
    </citation>
    <scope>NUCLEOTIDE SEQUENCE [LARGE SCALE GENOMIC DNA]</scope>
    <source>
        <strain evidence="2">DSM 25478</strain>
    </source>
</reference>
<organism evidence="2 3">
    <name type="scientific">Sediminihabitans luteus</name>
    <dbReference type="NCBI Taxonomy" id="1138585"/>
    <lineage>
        <taxon>Bacteria</taxon>
        <taxon>Bacillati</taxon>
        <taxon>Actinomycetota</taxon>
        <taxon>Actinomycetes</taxon>
        <taxon>Micrococcales</taxon>
        <taxon>Cellulomonadaceae</taxon>
        <taxon>Sediminihabitans</taxon>
    </lineage>
</organism>
<evidence type="ECO:0000313" key="2">
    <source>
        <dbReference type="EMBL" id="PJJ73952.1"/>
    </source>
</evidence>
<dbReference type="OrthoDB" id="3447380at2"/>
<feature type="signal peptide" evidence="1">
    <location>
        <begin position="1"/>
        <end position="22"/>
    </location>
</feature>
<name>A0A2M9CPW1_9CELL</name>
<comment type="caution">
    <text evidence="2">The sequence shown here is derived from an EMBL/GenBank/DDBJ whole genome shotgun (WGS) entry which is preliminary data.</text>
</comment>